<proteinExistence type="predicted"/>
<feature type="region of interest" description="Disordered" evidence="1">
    <location>
        <begin position="1"/>
        <end position="22"/>
    </location>
</feature>
<dbReference type="EMBL" id="LC620535">
    <property type="protein sequence ID" value="BCT74091.1"/>
    <property type="molecule type" value="Genomic_DNA"/>
</dbReference>
<evidence type="ECO:0000256" key="1">
    <source>
        <dbReference type="SAM" id="MobiDB-lite"/>
    </source>
</evidence>
<dbReference type="AlphaFoldDB" id="A0A811ASL5"/>
<evidence type="ECO:0000313" key="2">
    <source>
        <dbReference type="EMBL" id="BCT74091.1"/>
    </source>
</evidence>
<keyword evidence="2" id="KW-0614">Plasmid</keyword>
<accession>A0A811ASL5</accession>
<organism evidence="2">
    <name type="scientific">Escherichia coli</name>
    <dbReference type="NCBI Taxonomy" id="562"/>
    <lineage>
        <taxon>Bacteria</taxon>
        <taxon>Pseudomonadati</taxon>
        <taxon>Pseudomonadota</taxon>
        <taxon>Gammaproteobacteria</taxon>
        <taxon>Enterobacterales</taxon>
        <taxon>Enterobacteriaceae</taxon>
        <taxon>Escherichia</taxon>
    </lineage>
</organism>
<reference evidence="2" key="1">
    <citation type="submission" date="2021-03" db="EMBL/GenBank/DDBJ databases">
        <title>Whole genome sequence of tetracycline resistant Escherichia coli.</title>
        <authorList>
            <person name="Usui M."/>
            <person name="Fukuda A."/>
        </authorList>
    </citation>
    <scope>NUCLEOTIDE SEQUENCE</scope>
    <source>
        <strain evidence="2">P63</strain>
        <plasmid evidence="2">pP63</plasmid>
    </source>
</reference>
<name>A0A811ASL5_ECOLX</name>
<sequence length="92" mass="9709">MSGISPHATTGDGSGIPRTTFTGDSYHHTAVRIITGNPDTILHIISQQALSVTAALQGHELRIPAAFHPAFTTEAPQPVSVIRGQRVQPDTS</sequence>
<geneLocation type="plasmid" evidence="2">
    <name>pP63</name>
</geneLocation>
<protein>
    <submittedName>
        <fullName evidence="2">Uncharacterized protein</fullName>
    </submittedName>
</protein>